<dbReference type="GO" id="GO:0003700">
    <property type="term" value="F:DNA-binding transcription factor activity"/>
    <property type="evidence" value="ECO:0007669"/>
    <property type="project" value="TreeGrafter"/>
</dbReference>
<reference evidence="6" key="1">
    <citation type="submission" date="2023-07" db="EMBL/GenBank/DDBJ databases">
        <title>A chromosome-level genome assembly of Lolium multiflorum.</title>
        <authorList>
            <person name="Chen Y."/>
            <person name="Copetti D."/>
            <person name="Kolliker R."/>
            <person name="Studer B."/>
        </authorList>
    </citation>
    <scope>NUCLEOTIDE SEQUENCE</scope>
    <source>
        <strain evidence="6">02402/16</strain>
        <tissue evidence="6">Leaf</tissue>
    </source>
</reference>
<comment type="subcellular location">
    <subcellularLocation>
        <location evidence="1 3">Nucleus</location>
    </subcellularLocation>
</comment>
<dbReference type="Proteomes" id="UP001231189">
    <property type="component" value="Unassembled WGS sequence"/>
</dbReference>
<evidence type="ECO:0000259" key="5">
    <source>
        <dbReference type="PROSITE" id="PS51017"/>
    </source>
</evidence>
<dbReference type="GO" id="GO:0009909">
    <property type="term" value="P:regulation of flower development"/>
    <property type="evidence" value="ECO:0007669"/>
    <property type="project" value="InterPro"/>
</dbReference>
<dbReference type="Pfam" id="PF06203">
    <property type="entry name" value="CCT"/>
    <property type="match status" value="1"/>
</dbReference>
<dbReference type="InterPro" id="IPR010402">
    <property type="entry name" value="CCT_domain"/>
</dbReference>
<feature type="region of interest" description="Disordered" evidence="4">
    <location>
        <begin position="185"/>
        <end position="214"/>
    </location>
</feature>
<dbReference type="GO" id="GO:0005634">
    <property type="term" value="C:nucleus"/>
    <property type="evidence" value="ECO:0007669"/>
    <property type="project" value="UniProtKB-SubCell"/>
</dbReference>
<dbReference type="PANTHER" id="PTHR31319:SF98">
    <property type="entry name" value="TRANSCRIPTION FACTOR GHD7"/>
    <property type="match status" value="1"/>
</dbReference>
<evidence type="ECO:0000313" key="7">
    <source>
        <dbReference type="Proteomes" id="UP001231189"/>
    </source>
</evidence>
<dbReference type="EMBL" id="JAUUTY010000004">
    <property type="protein sequence ID" value="KAK1653675.1"/>
    <property type="molecule type" value="Genomic_DNA"/>
</dbReference>
<evidence type="ECO:0000256" key="1">
    <source>
        <dbReference type="ARBA" id="ARBA00004123"/>
    </source>
</evidence>
<sequence>MSMSCGVCGGVGNCLHHHFIDHAHMFPVLRHEPPLLEYQFFGNGQGHSVGTWLPPPADHHNVQNTRPPSTFHGLQYPPHGHQAAAAGLITFQVDAGSRHLPPATPPTAMPLCGGTLTNTAGSEVIMAIDGDMMMVAAHHPTLHERRAKVMRYREKRKRRRYEKQIRYESRKAYAQLRPRVKGRFAKVHEEATVPSSPPPSTYDPSKLDLGWFHP</sequence>
<evidence type="ECO:0000313" key="6">
    <source>
        <dbReference type="EMBL" id="KAK1653675.1"/>
    </source>
</evidence>
<dbReference type="AlphaFoldDB" id="A0AAD8WFF8"/>
<keyword evidence="2 3" id="KW-0539">Nucleus</keyword>
<comment type="caution">
    <text evidence="6">The sequence shown here is derived from an EMBL/GenBank/DDBJ whole genome shotgun (WGS) entry which is preliminary data.</text>
</comment>
<gene>
    <name evidence="6" type="ORF">QYE76_071480</name>
</gene>
<feature type="domain" description="CCT" evidence="5">
    <location>
        <begin position="145"/>
        <end position="187"/>
    </location>
</feature>
<evidence type="ECO:0000256" key="4">
    <source>
        <dbReference type="SAM" id="MobiDB-lite"/>
    </source>
</evidence>
<evidence type="ECO:0000256" key="3">
    <source>
        <dbReference type="PROSITE-ProRule" id="PRU00357"/>
    </source>
</evidence>
<name>A0AAD8WFF8_LOLMU</name>
<dbReference type="PANTHER" id="PTHR31319">
    <property type="entry name" value="ZINC FINGER PROTEIN CONSTANS-LIKE 4"/>
    <property type="match status" value="1"/>
</dbReference>
<evidence type="ECO:0000256" key="2">
    <source>
        <dbReference type="ARBA" id="ARBA00023242"/>
    </source>
</evidence>
<keyword evidence="7" id="KW-1185">Reference proteome</keyword>
<organism evidence="6 7">
    <name type="scientific">Lolium multiflorum</name>
    <name type="common">Italian ryegrass</name>
    <name type="synonym">Lolium perenne subsp. multiflorum</name>
    <dbReference type="NCBI Taxonomy" id="4521"/>
    <lineage>
        <taxon>Eukaryota</taxon>
        <taxon>Viridiplantae</taxon>
        <taxon>Streptophyta</taxon>
        <taxon>Embryophyta</taxon>
        <taxon>Tracheophyta</taxon>
        <taxon>Spermatophyta</taxon>
        <taxon>Magnoliopsida</taxon>
        <taxon>Liliopsida</taxon>
        <taxon>Poales</taxon>
        <taxon>Poaceae</taxon>
        <taxon>BOP clade</taxon>
        <taxon>Pooideae</taxon>
        <taxon>Poodae</taxon>
        <taxon>Poeae</taxon>
        <taxon>Poeae Chloroplast Group 2 (Poeae type)</taxon>
        <taxon>Loliodinae</taxon>
        <taxon>Loliinae</taxon>
        <taxon>Lolium</taxon>
    </lineage>
</organism>
<protein>
    <recommendedName>
        <fullName evidence="5">CCT domain-containing protein</fullName>
    </recommendedName>
</protein>
<dbReference type="InterPro" id="IPR045281">
    <property type="entry name" value="CONSTANS-like"/>
</dbReference>
<proteinExistence type="predicted"/>
<accession>A0AAD8WFF8</accession>
<dbReference type="PROSITE" id="PS51017">
    <property type="entry name" value="CCT"/>
    <property type="match status" value="1"/>
</dbReference>